<feature type="transmembrane region" description="Helical" evidence="1">
    <location>
        <begin position="397"/>
        <end position="416"/>
    </location>
</feature>
<feature type="transmembrane region" description="Helical" evidence="1">
    <location>
        <begin position="546"/>
        <end position="564"/>
    </location>
</feature>
<accession>A0A0U4FXC4</accession>
<gene>
    <name evidence="3" type="ORF">AOX59_18565</name>
</gene>
<organism evidence="3 4">
    <name type="scientific">Lentibacillus amyloliquefaciens</name>
    <dbReference type="NCBI Taxonomy" id="1472767"/>
    <lineage>
        <taxon>Bacteria</taxon>
        <taxon>Bacillati</taxon>
        <taxon>Bacillota</taxon>
        <taxon>Bacilli</taxon>
        <taxon>Bacillales</taxon>
        <taxon>Bacillaceae</taxon>
        <taxon>Lentibacillus</taxon>
    </lineage>
</organism>
<feature type="transmembrane region" description="Helical" evidence="1">
    <location>
        <begin position="428"/>
        <end position="451"/>
    </location>
</feature>
<dbReference type="KEGG" id="lao:AOX59_18565"/>
<keyword evidence="4" id="KW-1185">Reference proteome</keyword>
<keyword evidence="1" id="KW-1133">Transmembrane helix</keyword>
<feature type="transmembrane region" description="Helical" evidence="1">
    <location>
        <begin position="458"/>
        <end position="480"/>
    </location>
</feature>
<keyword evidence="1" id="KW-0812">Transmembrane</keyword>
<dbReference type="EMBL" id="CP013862">
    <property type="protein sequence ID" value="ALX50405.1"/>
    <property type="molecule type" value="Genomic_DNA"/>
</dbReference>
<dbReference type="InterPro" id="IPR010656">
    <property type="entry name" value="DctM"/>
</dbReference>
<dbReference type="PANTHER" id="PTHR43849:SF2">
    <property type="entry name" value="BLL3936 PROTEIN"/>
    <property type="match status" value="1"/>
</dbReference>
<feature type="transmembrane region" description="Helical" evidence="1">
    <location>
        <begin position="12"/>
        <end position="33"/>
    </location>
</feature>
<dbReference type="AlphaFoldDB" id="A0A0U4FXC4"/>
<feature type="transmembrane region" description="Helical" evidence="1">
    <location>
        <begin position="522"/>
        <end position="540"/>
    </location>
</feature>
<evidence type="ECO:0000313" key="3">
    <source>
        <dbReference type="EMBL" id="ALX50405.1"/>
    </source>
</evidence>
<feature type="transmembrane region" description="Helical" evidence="1">
    <location>
        <begin position="91"/>
        <end position="116"/>
    </location>
</feature>
<evidence type="ECO:0000313" key="4">
    <source>
        <dbReference type="Proteomes" id="UP000050331"/>
    </source>
</evidence>
<protein>
    <recommendedName>
        <fullName evidence="2">TRAP C4-dicarboxylate transport system permease DctM subunit domain-containing protein</fullName>
    </recommendedName>
</protein>
<proteinExistence type="predicted"/>
<dbReference type="Proteomes" id="UP000050331">
    <property type="component" value="Chromosome"/>
</dbReference>
<dbReference type="InterPro" id="IPR011853">
    <property type="entry name" value="TRAP_DctM-Dct_fused"/>
</dbReference>
<feature type="domain" description="TRAP C4-dicarboxylate transport system permease DctM subunit" evidence="2">
    <location>
        <begin position="113"/>
        <end position="534"/>
    </location>
</feature>
<feature type="transmembrane region" description="Helical" evidence="1">
    <location>
        <begin position="604"/>
        <end position="620"/>
    </location>
</feature>
<feature type="transmembrane region" description="Helical" evidence="1">
    <location>
        <begin position="39"/>
        <end position="55"/>
    </location>
</feature>
<name>A0A0U4FXC4_9BACI</name>
<feature type="transmembrane region" description="Helical" evidence="1">
    <location>
        <begin position="486"/>
        <end position="510"/>
    </location>
</feature>
<dbReference type="Pfam" id="PF06808">
    <property type="entry name" value="DctM"/>
    <property type="match status" value="1"/>
</dbReference>
<sequence>MRKLKGFPRIIAFVLGVSLTIITFYTAFTGLFLASIQRSIHLTLILSIIFLWFPASKKISPKDRPSIIDYILSFASLFILFWTLINTSRFLNRIVFVSEMSTIDMIVGVALVALSIEAGRRTMGLVLVVLSLIFIAYGIFGQHFPPLLSHSGFHLREFVDLMYLSQRGLFSSLMGLSATILFIFISFGTFLQATKTDEHYMDLSLSIAGHRPGGPAKVAVLSSAAMGSISGSTMSNVVTTGNLTIPLMKKTGYKAHESGAIETVSSAAGQIIPPVMGTGAFLIAAIIGVEYLEIVKVSIIPAIIFVMSIWFFVDLKAKRNGIFGLNKNETPDFLDTLRKSWHLFLPLIILIIMLILKFTPFIAGSVATLLIFVLSFVRADSRMGVKKFFLTLEKCSINMAMITGIISCATIIVGVINQSGIMNRTTSIILSLANDNLVMTIVIICLISYFLGMGLPVVTAYILVATLGAPALIELGIPAIVAHLSIFWLSQLSTITPPVCMTAFAAAAIAKAPPMKTGFSSLKMGISFYIIPIIFLFSTILTDGWLTTITIGLVSVVAMYLFAASLEGYFFGKTNIVMRILSFIAFLFIITSTLNTVIDFQNSIMMFLFGLVLVAVMWIFQKRRKVQLVN</sequence>
<feature type="transmembrane region" description="Helical" evidence="1">
    <location>
        <begin position="336"/>
        <end position="355"/>
    </location>
</feature>
<keyword evidence="1" id="KW-0472">Membrane</keyword>
<evidence type="ECO:0000256" key="1">
    <source>
        <dbReference type="SAM" id="Phobius"/>
    </source>
</evidence>
<evidence type="ECO:0000259" key="2">
    <source>
        <dbReference type="Pfam" id="PF06808"/>
    </source>
</evidence>
<feature type="transmembrane region" description="Helical" evidence="1">
    <location>
        <begin position="298"/>
        <end position="315"/>
    </location>
</feature>
<feature type="transmembrane region" description="Helical" evidence="1">
    <location>
        <begin position="576"/>
        <end position="598"/>
    </location>
</feature>
<reference evidence="3 4" key="1">
    <citation type="submission" date="2016-01" db="EMBL/GenBank/DDBJ databases">
        <title>Complete genome sequence of strain Lentibacillus amyloliquefaciens LAM0015T isolated from saline sediment.</title>
        <authorList>
            <person name="Wang J.-L."/>
            <person name="He M.-X."/>
        </authorList>
    </citation>
    <scope>NUCLEOTIDE SEQUENCE [LARGE SCALE GENOMIC DNA]</scope>
    <source>
        <strain evidence="3 4">LAM0015</strain>
    </source>
</reference>
<feature type="transmembrane region" description="Helical" evidence="1">
    <location>
        <begin position="169"/>
        <end position="191"/>
    </location>
</feature>
<dbReference type="NCBIfam" id="TIGR02123">
    <property type="entry name" value="TRAP_fused"/>
    <property type="match status" value="1"/>
</dbReference>
<feature type="transmembrane region" description="Helical" evidence="1">
    <location>
        <begin position="67"/>
        <end position="85"/>
    </location>
</feature>
<dbReference type="RefSeq" id="WP_068447885.1">
    <property type="nucleotide sequence ID" value="NZ_CP013862.1"/>
</dbReference>
<dbReference type="PANTHER" id="PTHR43849">
    <property type="entry name" value="BLL3936 PROTEIN"/>
    <property type="match status" value="1"/>
</dbReference>
<dbReference type="STRING" id="1472767.AOX59_18565"/>
<feature type="transmembrane region" description="Helical" evidence="1">
    <location>
        <begin position="271"/>
        <end position="292"/>
    </location>
</feature>
<feature type="transmembrane region" description="Helical" evidence="1">
    <location>
        <begin position="123"/>
        <end position="140"/>
    </location>
</feature>